<name>A0AAV5I2B1_9ROSI</name>
<evidence type="ECO:0000313" key="1">
    <source>
        <dbReference type="EMBL" id="GKU95257.1"/>
    </source>
</evidence>
<evidence type="ECO:0000313" key="2">
    <source>
        <dbReference type="Proteomes" id="UP001054252"/>
    </source>
</evidence>
<reference evidence="1 2" key="1">
    <citation type="journal article" date="2021" name="Commun. Biol.">
        <title>The genome of Shorea leprosula (Dipterocarpaceae) highlights the ecological relevance of drought in aseasonal tropical rainforests.</title>
        <authorList>
            <person name="Ng K.K.S."/>
            <person name="Kobayashi M.J."/>
            <person name="Fawcett J.A."/>
            <person name="Hatakeyama M."/>
            <person name="Paape T."/>
            <person name="Ng C.H."/>
            <person name="Ang C.C."/>
            <person name="Tnah L.H."/>
            <person name="Lee C.T."/>
            <person name="Nishiyama T."/>
            <person name="Sese J."/>
            <person name="O'Brien M.J."/>
            <person name="Copetti D."/>
            <person name="Mohd Noor M.I."/>
            <person name="Ong R.C."/>
            <person name="Putra M."/>
            <person name="Sireger I.Z."/>
            <person name="Indrioko S."/>
            <person name="Kosugi Y."/>
            <person name="Izuno A."/>
            <person name="Isagi Y."/>
            <person name="Lee S.L."/>
            <person name="Shimizu K.K."/>
        </authorList>
    </citation>
    <scope>NUCLEOTIDE SEQUENCE [LARGE SCALE GENOMIC DNA]</scope>
    <source>
        <strain evidence="1">214</strain>
    </source>
</reference>
<accession>A0AAV5I2B1</accession>
<dbReference type="EMBL" id="BPVZ01000009">
    <property type="protein sequence ID" value="GKU95257.1"/>
    <property type="molecule type" value="Genomic_DNA"/>
</dbReference>
<dbReference type="AlphaFoldDB" id="A0AAV5I2B1"/>
<comment type="caution">
    <text evidence="1">The sequence shown here is derived from an EMBL/GenBank/DDBJ whole genome shotgun (WGS) entry which is preliminary data.</text>
</comment>
<sequence length="70" mass="7831">MVRKLSVIPWWKDAAIMLIVLSYLGLRDTIIGALCIPPRLFPTHQAVSNAVVSFMVLVFQEQCSITGDAW</sequence>
<dbReference type="Proteomes" id="UP001054252">
    <property type="component" value="Unassembled WGS sequence"/>
</dbReference>
<gene>
    <name evidence="1" type="ORF">SLEP1_g8638</name>
</gene>
<protein>
    <submittedName>
        <fullName evidence="1">Uncharacterized protein</fullName>
    </submittedName>
</protein>
<keyword evidence="2" id="KW-1185">Reference proteome</keyword>
<proteinExistence type="predicted"/>
<organism evidence="1 2">
    <name type="scientific">Rubroshorea leprosula</name>
    <dbReference type="NCBI Taxonomy" id="152421"/>
    <lineage>
        <taxon>Eukaryota</taxon>
        <taxon>Viridiplantae</taxon>
        <taxon>Streptophyta</taxon>
        <taxon>Embryophyta</taxon>
        <taxon>Tracheophyta</taxon>
        <taxon>Spermatophyta</taxon>
        <taxon>Magnoliopsida</taxon>
        <taxon>eudicotyledons</taxon>
        <taxon>Gunneridae</taxon>
        <taxon>Pentapetalae</taxon>
        <taxon>rosids</taxon>
        <taxon>malvids</taxon>
        <taxon>Malvales</taxon>
        <taxon>Dipterocarpaceae</taxon>
        <taxon>Rubroshorea</taxon>
    </lineage>
</organism>